<dbReference type="SUPFAM" id="SSF53649">
    <property type="entry name" value="Alkaline phosphatase-like"/>
    <property type="match status" value="1"/>
</dbReference>
<dbReference type="InterPro" id="IPR029052">
    <property type="entry name" value="Metallo-depent_PP-like"/>
</dbReference>
<dbReference type="InterPro" id="IPR002591">
    <property type="entry name" value="Phosphodiest/P_Trfase"/>
</dbReference>
<dbReference type="InterPro" id="IPR036907">
    <property type="entry name" value="5'-Nucleotdase_C_sf"/>
</dbReference>
<feature type="chain" id="PRO_5013052760" evidence="2">
    <location>
        <begin position="29"/>
        <end position="1219"/>
    </location>
</feature>
<dbReference type="Gene3D" id="3.60.21.10">
    <property type="match status" value="1"/>
</dbReference>
<proteinExistence type="predicted"/>
<dbReference type="Gene3D" id="3.40.720.10">
    <property type="entry name" value="Alkaline Phosphatase, subunit A"/>
    <property type="match status" value="1"/>
</dbReference>
<evidence type="ECO:0000256" key="2">
    <source>
        <dbReference type="SAM" id="SignalP"/>
    </source>
</evidence>
<dbReference type="Pfam" id="PF02872">
    <property type="entry name" value="5_nucleotid_C"/>
    <property type="match status" value="1"/>
</dbReference>
<dbReference type="EMBL" id="FYEK01000003">
    <property type="protein sequence ID" value="SNB52103.1"/>
    <property type="molecule type" value="Genomic_DNA"/>
</dbReference>
<evidence type="ECO:0000313" key="5">
    <source>
        <dbReference type="EMBL" id="SNB52103.1"/>
    </source>
</evidence>
<gene>
    <name evidence="5" type="ORF">SAMN02746019_00022500</name>
</gene>
<dbReference type="PRINTS" id="PR01607">
    <property type="entry name" value="APYRASEFAMLY"/>
</dbReference>
<dbReference type="OrthoDB" id="9801679at2"/>
<dbReference type="CDD" id="cd00845">
    <property type="entry name" value="MPP_UshA_N_like"/>
    <property type="match status" value="1"/>
</dbReference>
<dbReference type="InterPro" id="IPR004843">
    <property type="entry name" value="Calcineurin-like_PHP"/>
</dbReference>
<feature type="domain" description="Calcineurin-like phosphoesterase" evidence="3">
    <location>
        <begin position="700"/>
        <end position="925"/>
    </location>
</feature>
<dbReference type="GO" id="GO:0008768">
    <property type="term" value="F:UDP-sugar diphosphatase activity"/>
    <property type="evidence" value="ECO:0007669"/>
    <property type="project" value="TreeGrafter"/>
</dbReference>
<dbReference type="SUPFAM" id="SSF56300">
    <property type="entry name" value="Metallo-dependent phosphatases"/>
    <property type="match status" value="1"/>
</dbReference>
<dbReference type="GO" id="GO:0030288">
    <property type="term" value="C:outer membrane-bounded periplasmic space"/>
    <property type="evidence" value="ECO:0007669"/>
    <property type="project" value="TreeGrafter"/>
</dbReference>
<dbReference type="PANTHER" id="PTHR11575">
    <property type="entry name" value="5'-NUCLEOTIDASE-RELATED"/>
    <property type="match status" value="1"/>
</dbReference>
<sequence>MFAHSARWMRRAMALAAAAMIWVGAVPAGPAASTPPTKPTVDRIIIFAADGMRPDLMERYARERFMPTFAELLHRGAVGENGLIQAFPPNTGVGWYTLATGTGPGEHGSTNNTFHRTGDAFTSRTSFATFGILQADTLLQAAERAGKKVASVEWVGARNLNPPLQGPVVDYRSFFSMRGVLVNYDLPGQPAGAQAFGLAYERVDLQPAAGWTNLPPSFSPPMETVLVITSTVTAVNPHRTYHVLIYDSTDDGRITYDRVILDTDKDASVVAANLRQGEWADIKVSLTGPRAGQTAGFYVKVIDLTSDLSRFRLYFTSVTRINASFNARGAEGSRAFEETLARDFPTATAADYAPLEAGLVDEETYVEQGLLWEEAHHRILEYILTVAQPDTEVLFLGYPVTDEFSHQFMALVTPMAPDGTPNPVYDDADRDGVPDGRVAVREGFIRRAYQGADATLALARRRMPGAAVFVSSDHGFAPQWKAVNARRVLYEASVKGVSLHASGAMATSNCGAATTDLAKACWAGGTVQIYVNPSLPPGITYEEVRNAAIEAFMNLRDPENPSAKVVDRIFKKEELRNLPGGDSLHPNRSGDVVVVLFPPYQFDAPTPGVKIADAPFFGQHGYMPDLVDLEHNINMHAVFVAAGPGIRPMRISGVRAIDFAPTIAFYLGIPGPRNASGRILYELFEGQGRTHHDVKWKEITILTVNDFHGNLLPRSERADTVGPFFPIGGAAFLKAWFDRFRAEARGETLLLAAGDSVGATPPISNFFGDRPTIEIWNMMGLHADVLGNHEFDRGATYLRTVLIPLARYPYLSANVVDQSTLRTPAEWKPSWVFEVDGVPIGVIGFTTPDTPQLVFPGRMENFIVTDPLPAIQREADRLRARGVRVIVGVGHLGAMGPLDAPTGPLIDLADQVRGFDLLIGGHTHALVNTLRPNGVLVVESLEYGRRFTRVRLVVDADTRRVVYKTADYHLPWNIGMAPDPAIQARLDELQAELAPILNQVVGLSRVAIPRADACGNPLGRTCESRIGNLVTDAMRFTYGVDFAVTNSGGLRADLTRMGDVDAATGFFNIRRGYILEVLPFGNVVVTLQVNGAELKAILENGVSRMPAADGRFPQVSGLCFTYNIGAPAGSRVVSAVRQAADGSCTGPAVDFSTAATYTIAMNDFMASGGDGYPVLIGRAYTRELMDQVLEAYVQATSPVAPAIQGRIVCTGTGCPTVTP</sequence>
<dbReference type="InParanoid" id="A0A212PYL3"/>
<dbReference type="Proteomes" id="UP000197025">
    <property type="component" value="Unassembled WGS sequence"/>
</dbReference>
<accession>A0A212PYL3</accession>
<evidence type="ECO:0000259" key="4">
    <source>
        <dbReference type="Pfam" id="PF02872"/>
    </source>
</evidence>
<dbReference type="PANTHER" id="PTHR11575:SF24">
    <property type="entry name" value="5'-NUCLEOTIDASE"/>
    <property type="match status" value="1"/>
</dbReference>
<dbReference type="InterPro" id="IPR006179">
    <property type="entry name" value="5_nucleotidase/apyrase"/>
</dbReference>
<protein>
    <submittedName>
        <fullName evidence="5">2',3'-cyclic-nucleotide 2'-phosphodiesterase/5'-or 3'-nucleotidase, 5'-nucleotidase family</fullName>
    </submittedName>
</protein>
<dbReference type="SUPFAM" id="SSF55816">
    <property type="entry name" value="5'-nucleotidase (syn. UDP-sugar hydrolase), C-terminal domain"/>
    <property type="match status" value="1"/>
</dbReference>
<dbReference type="Pfam" id="PF00149">
    <property type="entry name" value="Metallophos"/>
    <property type="match status" value="1"/>
</dbReference>
<organism evidence="5 6">
    <name type="scientific">Thermoflexus hugenholtzii JAD2</name>
    <dbReference type="NCBI Taxonomy" id="877466"/>
    <lineage>
        <taxon>Bacteria</taxon>
        <taxon>Bacillati</taxon>
        <taxon>Chloroflexota</taxon>
        <taxon>Thermoflexia</taxon>
        <taxon>Thermoflexales</taxon>
        <taxon>Thermoflexaceae</taxon>
        <taxon>Thermoflexus</taxon>
    </lineage>
</organism>
<evidence type="ECO:0000259" key="3">
    <source>
        <dbReference type="Pfam" id="PF00149"/>
    </source>
</evidence>
<feature type="domain" description="5'-Nucleotidase C-terminal" evidence="4">
    <location>
        <begin position="1020"/>
        <end position="1175"/>
    </location>
</feature>
<reference evidence="6" key="1">
    <citation type="submission" date="2017-06" db="EMBL/GenBank/DDBJ databases">
        <authorList>
            <person name="Varghese N."/>
            <person name="Submissions S."/>
        </authorList>
    </citation>
    <scope>NUCLEOTIDE SEQUENCE [LARGE SCALE GENOMIC DNA]</scope>
    <source>
        <strain evidence="6">JAD2</strain>
    </source>
</reference>
<dbReference type="InterPro" id="IPR017850">
    <property type="entry name" value="Alkaline_phosphatase_core_sf"/>
</dbReference>
<dbReference type="Pfam" id="PF01663">
    <property type="entry name" value="Phosphodiest"/>
    <property type="match status" value="1"/>
</dbReference>
<dbReference type="Gene3D" id="3.90.780.10">
    <property type="entry name" value="5'-Nucleotidase, C-terminal domain"/>
    <property type="match status" value="1"/>
</dbReference>
<dbReference type="InterPro" id="IPR008334">
    <property type="entry name" value="5'-Nucleotdase_C"/>
</dbReference>
<dbReference type="AlphaFoldDB" id="A0A212PYL3"/>
<keyword evidence="6" id="KW-1185">Reference proteome</keyword>
<dbReference type="GO" id="GO:0008253">
    <property type="term" value="F:5'-nucleotidase activity"/>
    <property type="evidence" value="ECO:0007669"/>
    <property type="project" value="TreeGrafter"/>
</dbReference>
<evidence type="ECO:0000313" key="6">
    <source>
        <dbReference type="Proteomes" id="UP000197025"/>
    </source>
</evidence>
<dbReference type="GO" id="GO:0009166">
    <property type="term" value="P:nucleotide catabolic process"/>
    <property type="evidence" value="ECO:0007669"/>
    <property type="project" value="InterPro"/>
</dbReference>
<feature type="signal peptide" evidence="2">
    <location>
        <begin position="1"/>
        <end position="28"/>
    </location>
</feature>
<name>A0A212PYL3_9CHLR</name>
<evidence type="ECO:0000256" key="1">
    <source>
        <dbReference type="ARBA" id="ARBA00022729"/>
    </source>
</evidence>
<dbReference type="RefSeq" id="WP_143597468.1">
    <property type="nucleotide sequence ID" value="NZ_FYEK01000003.1"/>
</dbReference>
<keyword evidence="1 2" id="KW-0732">Signal</keyword>